<sequence length="136" mass="15177">MFENTKDKIAVRNNAGKTTPAETTPMANTYTNPVVLEKIENLAKNPRLIAEKGSTANQRPSTHTARSLRSDGARTQLGRYVATEHAHSSVATQRPSSSQLSTRYVATCMASERSSFAFSFEFSSKRFPFRLNRSFR</sequence>
<accession>A0A8S9KMM0</accession>
<dbReference type="EMBL" id="QGKY02000164">
    <property type="protein sequence ID" value="KAF2595272.1"/>
    <property type="molecule type" value="Genomic_DNA"/>
</dbReference>
<evidence type="ECO:0000256" key="1">
    <source>
        <dbReference type="SAM" id="MobiDB-lite"/>
    </source>
</evidence>
<feature type="compositionally biased region" description="Polar residues" evidence="1">
    <location>
        <begin position="15"/>
        <end position="29"/>
    </location>
</feature>
<protein>
    <submittedName>
        <fullName evidence="2">Uncharacterized protein</fullName>
    </submittedName>
</protein>
<dbReference type="AlphaFoldDB" id="A0A8S9KMM0"/>
<feature type="region of interest" description="Disordered" evidence="1">
    <location>
        <begin position="1"/>
        <end position="29"/>
    </location>
</feature>
<evidence type="ECO:0000313" key="2">
    <source>
        <dbReference type="EMBL" id="KAF2595272.1"/>
    </source>
</evidence>
<reference evidence="2" key="1">
    <citation type="submission" date="2019-12" db="EMBL/GenBank/DDBJ databases">
        <title>Genome sequencing and annotation of Brassica cretica.</title>
        <authorList>
            <person name="Studholme D.J."/>
            <person name="Sarris P.F."/>
        </authorList>
    </citation>
    <scope>NUCLEOTIDE SEQUENCE</scope>
    <source>
        <strain evidence="2">PFS-102/07</strain>
        <tissue evidence="2">Leaf</tissue>
    </source>
</reference>
<feature type="compositionally biased region" description="Basic and acidic residues" evidence="1">
    <location>
        <begin position="1"/>
        <end position="10"/>
    </location>
</feature>
<gene>
    <name evidence="2" type="ORF">F2Q70_00043147</name>
</gene>
<proteinExistence type="predicted"/>
<organism evidence="2">
    <name type="scientific">Brassica cretica</name>
    <name type="common">Mustard</name>
    <dbReference type="NCBI Taxonomy" id="69181"/>
    <lineage>
        <taxon>Eukaryota</taxon>
        <taxon>Viridiplantae</taxon>
        <taxon>Streptophyta</taxon>
        <taxon>Embryophyta</taxon>
        <taxon>Tracheophyta</taxon>
        <taxon>Spermatophyta</taxon>
        <taxon>Magnoliopsida</taxon>
        <taxon>eudicotyledons</taxon>
        <taxon>Gunneridae</taxon>
        <taxon>Pentapetalae</taxon>
        <taxon>rosids</taxon>
        <taxon>malvids</taxon>
        <taxon>Brassicales</taxon>
        <taxon>Brassicaceae</taxon>
        <taxon>Brassiceae</taxon>
        <taxon>Brassica</taxon>
    </lineage>
</organism>
<feature type="compositionally biased region" description="Polar residues" evidence="1">
    <location>
        <begin position="54"/>
        <end position="67"/>
    </location>
</feature>
<comment type="caution">
    <text evidence="2">The sequence shown here is derived from an EMBL/GenBank/DDBJ whole genome shotgun (WGS) entry which is preliminary data.</text>
</comment>
<feature type="region of interest" description="Disordered" evidence="1">
    <location>
        <begin position="48"/>
        <end position="77"/>
    </location>
</feature>
<name>A0A8S9KMM0_BRACR</name>